<accession>A0A0B3W1V1</accession>
<dbReference type="STRING" id="1577792.QX51_15035"/>
<dbReference type="AlphaFoldDB" id="A0A0B3W1V1"/>
<dbReference type="Proteomes" id="UP000031189">
    <property type="component" value="Unassembled WGS sequence"/>
</dbReference>
<dbReference type="EMBL" id="JWHR01000119">
    <property type="protein sequence ID" value="KHS56222.1"/>
    <property type="molecule type" value="Genomic_DNA"/>
</dbReference>
<proteinExistence type="predicted"/>
<dbReference type="OrthoDB" id="1753493at2"/>
<protein>
    <recommendedName>
        <fullName evidence="3">DUF2007 domain-containing protein</fullName>
    </recommendedName>
</protein>
<reference evidence="1 2" key="1">
    <citation type="submission" date="2014-12" db="EMBL/GenBank/DDBJ databases">
        <title>Draft genome sequence of Terrisporobacter sp. 08-306576, isolated from the blood culture of a bacteremia patient.</title>
        <authorList>
            <person name="Lund L.C."/>
            <person name="Sydenham T.V."/>
            <person name="Hogh S.V."/>
            <person name="Skov M.N."/>
            <person name="Kemp M."/>
            <person name="Justesen U.S."/>
        </authorList>
    </citation>
    <scope>NUCLEOTIDE SEQUENCE [LARGE SCALE GENOMIC DNA]</scope>
    <source>
        <strain evidence="1 2">08-306576</strain>
    </source>
</reference>
<comment type="caution">
    <text evidence="1">The sequence shown here is derived from an EMBL/GenBank/DDBJ whole genome shotgun (WGS) entry which is preliminary data.</text>
</comment>
<gene>
    <name evidence="1" type="ORF">QX51_15035</name>
</gene>
<evidence type="ECO:0000313" key="2">
    <source>
        <dbReference type="Proteomes" id="UP000031189"/>
    </source>
</evidence>
<name>A0A0B3W1V1_9FIRM</name>
<dbReference type="RefSeq" id="WP_039680718.1">
    <property type="nucleotide sequence ID" value="NZ_JAWGXO010000018.1"/>
</dbReference>
<evidence type="ECO:0008006" key="3">
    <source>
        <dbReference type="Google" id="ProtNLM"/>
    </source>
</evidence>
<organism evidence="1 2">
    <name type="scientific">Terrisporobacter othiniensis</name>
    <dbReference type="NCBI Taxonomy" id="1577792"/>
    <lineage>
        <taxon>Bacteria</taxon>
        <taxon>Bacillati</taxon>
        <taxon>Bacillota</taxon>
        <taxon>Clostridia</taxon>
        <taxon>Peptostreptococcales</taxon>
        <taxon>Peptostreptococcaceae</taxon>
        <taxon>Terrisporobacter</taxon>
    </lineage>
</organism>
<sequence length="85" mass="10094">MFFNKQVIYNGSSKKKYNEIINILELNNIKYTEKIRNINKDIGPMMNKMMVGTLGEKEDFSYEYTIWVSDEKYELASNLIKNIEI</sequence>
<evidence type="ECO:0000313" key="1">
    <source>
        <dbReference type="EMBL" id="KHS56222.1"/>
    </source>
</evidence>
<keyword evidence="2" id="KW-1185">Reference proteome</keyword>